<evidence type="ECO:0000313" key="2">
    <source>
        <dbReference type="Proteomes" id="UP000546213"/>
    </source>
</evidence>
<protein>
    <submittedName>
        <fullName evidence="1">Uncharacterized protein</fullName>
    </submittedName>
</protein>
<comment type="caution">
    <text evidence="1">The sequence shown here is derived from an EMBL/GenBank/DDBJ whole genome shotgun (WGS) entry which is preliminary data.</text>
</comment>
<evidence type="ECO:0000313" key="1">
    <source>
        <dbReference type="EMBL" id="KAF5572882.1"/>
    </source>
</evidence>
<keyword evidence="2" id="KW-1185">Reference proteome</keyword>
<dbReference type="OrthoDB" id="3513892at2759"/>
<dbReference type="AlphaFoldDB" id="A0A8H5KGR8"/>
<dbReference type="EMBL" id="JAAOAS010000685">
    <property type="protein sequence ID" value="KAF5572882.1"/>
    <property type="molecule type" value="Genomic_DNA"/>
</dbReference>
<dbReference type="Proteomes" id="UP000546213">
    <property type="component" value="Unassembled WGS sequence"/>
</dbReference>
<gene>
    <name evidence="1" type="ORF">FPCIR_14159</name>
</gene>
<sequence length="135" mass="15253">MSPDEGQIQQVLDDNHPMFYDFPELAVEICPKIWDLDSPEIHEVYCDEDGIRQVKPHPFLSACLKAAVSTSMILHISGARAILEMQNWQTYHFTSTKTISASIILILCQNSVYAGFLITRQGPYCHLTVLRIQSG</sequence>
<name>A0A8H5KGR8_9HYPO</name>
<organism evidence="1 2">
    <name type="scientific">Fusarium pseudocircinatum</name>
    <dbReference type="NCBI Taxonomy" id="56676"/>
    <lineage>
        <taxon>Eukaryota</taxon>
        <taxon>Fungi</taxon>
        <taxon>Dikarya</taxon>
        <taxon>Ascomycota</taxon>
        <taxon>Pezizomycotina</taxon>
        <taxon>Sordariomycetes</taxon>
        <taxon>Hypocreomycetidae</taxon>
        <taxon>Hypocreales</taxon>
        <taxon>Nectriaceae</taxon>
        <taxon>Fusarium</taxon>
        <taxon>Fusarium fujikuroi species complex</taxon>
    </lineage>
</organism>
<proteinExistence type="predicted"/>
<reference evidence="1 2" key="1">
    <citation type="submission" date="2020-05" db="EMBL/GenBank/DDBJ databases">
        <title>Identification and distribution of gene clusters putatively required for synthesis of sphingolipid metabolism inhibitors in phylogenetically diverse species of the filamentous fungus Fusarium.</title>
        <authorList>
            <person name="Kim H.-S."/>
            <person name="Busman M."/>
            <person name="Brown D.W."/>
            <person name="Divon H."/>
            <person name="Uhlig S."/>
            <person name="Proctor R.H."/>
        </authorList>
    </citation>
    <scope>NUCLEOTIDE SEQUENCE [LARGE SCALE GENOMIC DNA]</scope>
    <source>
        <strain evidence="1 2">NRRL 36939</strain>
    </source>
</reference>
<accession>A0A8H5KGR8</accession>